<evidence type="ECO:0000313" key="1">
    <source>
        <dbReference type="EMBL" id="SFN57617.1"/>
    </source>
</evidence>
<proteinExistence type="predicted"/>
<accession>A0A1I5A5A8</accession>
<dbReference type="AlphaFoldDB" id="A0A1I5A5A8"/>
<gene>
    <name evidence="1" type="ORF">SAMN04488056_101353</name>
</gene>
<name>A0A1I5A5A8_9HYPH</name>
<sequence length="465" mass="51770">MDNIEKLKEKLKLYLSTLSESAQRMLLRNLEKAQREGNSDTAAELIVAALRDLLKVQEKIVPLEEFAKKDFFREARFFTSEIDLLSKVEARISPTSFDVIWSWIKRDIATPEHLQKLALDCADLEKHEISKHSAEVCADLVAAIKARLKVVSRELGGEQKLTNHLGGEIVYKDLLDVLVSAERLMPLKPILSRMPKEVASWSSPEGDEAYKLITRYVQQAPLRTSWLFSAVSKKLLSPRLRIQLATKLSGSDDAIQVAATVYAPAVQHMLAEMDAHVAEVDKHLKEFSSLHNALDHLRSWSVLAKAVEVELEVPNQSQWGGVLTEMRKKMSRILKSEVESAPGLVRKALRAPKSGEPESVDSDLIVDAVRASQIFHQAELAKDGLAMNGPIAEARKELEQSFEILTKSLVDRTRRAVGPDVEVIEKLHVAALDIAKNLFDAEFADSLGRQLKAAASVKELQAAEA</sequence>
<dbReference type="Proteomes" id="UP000199236">
    <property type="component" value="Unassembled WGS sequence"/>
</dbReference>
<organism evidence="1 2">
    <name type="scientific">Cohaesibacter marisflavi</name>
    <dbReference type="NCBI Taxonomy" id="655353"/>
    <lineage>
        <taxon>Bacteria</taxon>
        <taxon>Pseudomonadati</taxon>
        <taxon>Pseudomonadota</taxon>
        <taxon>Alphaproteobacteria</taxon>
        <taxon>Hyphomicrobiales</taxon>
        <taxon>Cohaesibacteraceae</taxon>
    </lineage>
</organism>
<protein>
    <submittedName>
        <fullName evidence="1">Uncharacterized protein</fullName>
    </submittedName>
</protein>
<dbReference type="EMBL" id="FOVR01000001">
    <property type="protein sequence ID" value="SFN57617.1"/>
    <property type="molecule type" value="Genomic_DNA"/>
</dbReference>
<evidence type="ECO:0000313" key="2">
    <source>
        <dbReference type="Proteomes" id="UP000199236"/>
    </source>
</evidence>
<reference evidence="1 2" key="1">
    <citation type="submission" date="2016-10" db="EMBL/GenBank/DDBJ databases">
        <authorList>
            <person name="de Groot N.N."/>
        </authorList>
    </citation>
    <scope>NUCLEOTIDE SEQUENCE [LARGE SCALE GENOMIC DNA]</scope>
    <source>
        <strain evidence="1 2">CGMCC 1.9157</strain>
    </source>
</reference>
<keyword evidence="2" id="KW-1185">Reference proteome</keyword>
<dbReference type="OrthoDB" id="8433260at2"/>
<dbReference type="RefSeq" id="WP_090068220.1">
    <property type="nucleotide sequence ID" value="NZ_FOVR01000001.1"/>
</dbReference>
<dbReference type="STRING" id="655353.SAMN04488056_101353"/>